<dbReference type="Proteomes" id="UP000053105">
    <property type="component" value="Unassembled WGS sequence"/>
</dbReference>
<proteinExistence type="predicted"/>
<name>A0A0M8ZR49_9HYME</name>
<accession>A0A0M8ZR49</accession>
<organism evidence="1 2">
    <name type="scientific">Melipona quadrifasciata</name>
    <dbReference type="NCBI Taxonomy" id="166423"/>
    <lineage>
        <taxon>Eukaryota</taxon>
        <taxon>Metazoa</taxon>
        <taxon>Ecdysozoa</taxon>
        <taxon>Arthropoda</taxon>
        <taxon>Hexapoda</taxon>
        <taxon>Insecta</taxon>
        <taxon>Pterygota</taxon>
        <taxon>Neoptera</taxon>
        <taxon>Endopterygota</taxon>
        <taxon>Hymenoptera</taxon>
        <taxon>Apocrita</taxon>
        <taxon>Aculeata</taxon>
        <taxon>Apoidea</taxon>
        <taxon>Anthophila</taxon>
        <taxon>Apidae</taxon>
        <taxon>Melipona</taxon>
    </lineage>
</organism>
<dbReference type="AlphaFoldDB" id="A0A0M8ZR49"/>
<evidence type="ECO:0000313" key="1">
    <source>
        <dbReference type="EMBL" id="KOX69247.1"/>
    </source>
</evidence>
<gene>
    <name evidence="1" type="ORF">WN51_04283</name>
</gene>
<reference evidence="1 2" key="1">
    <citation type="submission" date="2015-07" db="EMBL/GenBank/DDBJ databases">
        <title>The genome of Melipona quadrifasciata.</title>
        <authorList>
            <person name="Pan H."/>
            <person name="Kapheim K."/>
        </authorList>
    </citation>
    <scope>NUCLEOTIDE SEQUENCE [LARGE SCALE GENOMIC DNA]</scope>
    <source>
        <strain evidence="1">0111107301</strain>
        <tissue evidence="1">Whole body</tissue>
    </source>
</reference>
<evidence type="ECO:0000313" key="2">
    <source>
        <dbReference type="Proteomes" id="UP000053105"/>
    </source>
</evidence>
<dbReference type="EMBL" id="KQ435896">
    <property type="protein sequence ID" value="KOX69247.1"/>
    <property type="molecule type" value="Genomic_DNA"/>
</dbReference>
<protein>
    <submittedName>
        <fullName evidence="1">Uncharacterized protein</fullName>
    </submittedName>
</protein>
<sequence length="265" mass="30586">MKKEENKIAENIIANSVVKNQSKSRSFLLQCEYYAAKLLRLSTEVCLVLGWIKEIEIEERTSFGGIFPWKKGEDGKCEWREMEKWRKRKTAVKGREATRVIRILRNRFSFESKMGRDLPIACETPFVAKRAGNEAIKKFQASQVWRQQCRASHIYQGPGRPAFRFSMSRVEGTPVDSTNYSHVQLRHVKISLVNQGMFNRKSENQRDAAEIFADLFVTSLQYKHSRDVDPDDSIGRAMRCIYQSNITSLIGKLRDALAISMHMQG</sequence>
<keyword evidence="2" id="KW-1185">Reference proteome</keyword>